<dbReference type="Proteomes" id="UP001516400">
    <property type="component" value="Unassembled WGS sequence"/>
</dbReference>
<comment type="caution">
    <text evidence="1">The sequence shown here is derived from an EMBL/GenBank/DDBJ whole genome shotgun (WGS) entry which is preliminary data.</text>
</comment>
<accession>A0ABD2MS66</accession>
<reference evidence="1 2" key="1">
    <citation type="journal article" date="2021" name="BMC Biol.">
        <title>Horizontally acquired antibacterial genes associated with adaptive radiation of ladybird beetles.</title>
        <authorList>
            <person name="Li H.S."/>
            <person name="Tang X.F."/>
            <person name="Huang Y.H."/>
            <person name="Xu Z.Y."/>
            <person name="Chen M.L."/>
            <person name="Du X.Y."/>
            <person name="Qiu B.Y."/>
            <person name="Chen P.T."/>
            <person name="Zhang W."/>
            <person name="Slipinski A."/>
            <person name="Escalona H.E."/>
            <person name="Waterhouse R.M."/>
            <person name="Zwick A."/>
            <person name="Pang H."/>
        </authorList>
    </citation>
    <scope>NUCLEOTIDE SEQUENCE [LARGE SCALE GENOMIC DNA]</scope>
    <source>
        <strain evidence="1">SYSU2018</strain>
    </source>
</reference>
<evidence type="ECO:0000313" key="2">
    <source>
        <dbReference type="Proteomes" id="UP001516400"/>
    </source>
</evidence>
<evidence type="ECO:0000313" key="1">
    <source>
        <dbReference type="EMBL" id="KAL3269218.1"/>
    </source>
</evidence>
<proteinExistence type="predicted"/>
<keyword evidence="2" id="KW-1185">Reference proteome</keyword>
<sequence length="119" mass="13530">MYSSISAPEIKVCIANLNIVNLNIHILLQPETSAIWLTNYIEQKLKLSTSTHGYMREMVEYCILVQPRFVDDEPDHTNQEACVEWLSFPAHCKRKQEEVEELSFILCVVGGGLALAVFC</sequence>
<gene>
    <name evidence="1" type="ORF">HHI36_008300</name>
</gene>
<dbReference type="AlphaFoldDB" id="A0ABD2MS66"/>
<name>A0ABD2MS66_9CUCU</name>
<organism evidence="1 2">
    <name type="scientific">Cryptolaemus montrouzieri</name>
    <dbReference type="NCBI Taxonomy" id="559131"/>
    <lineage>
        <taxon>Eukaryota</taxon>
        <taxon>Metazoa</taxon>
        <taxon>Ecdysozoa</taxon>
        <taxon>Arthropoda</taxon>
        <taxon>Hexapoda</taxon>
        <taxon>Insecta</taxon>
        <taxon>Pterygota</taxon>
        <taxon>Neoptera</taxon>
        <taxon>Endopterygota</taxon>
        <taxon>Coleoptera</taxon>
        <taxon>Polyphaga</taxon>
        <taxon>Cucujiformia</taxon>
        <taxon>Coccinelloidea</taxon>
        <taxon>Coccinellidae</taxon>
        <taxon>Scymninae</taxon>
        <taxon>Scymnini</taxon>
        <taxon>Cryptolaemus</taxon>
    </lineage>
</organism>
<dbReference type="EMBL" id="JABFTP020000021">
    <property type="protein sequence ID" value="KAL3269218.1"/>
    <property type="molecule type" value="Genomic_DNA"/>
</dbReference>
<protein>
    <submittedName>
        <fullName evidence="1">Uncharacterized protein</fullName>
    </submittedName>
</protein>